<feature type="transmembrane region" description="Helical" evidence="4">
    <location>
        <begin position="229"/>
        <end position="251"/>
    </location>
</feature>
<feature type="transmembrane region" description="Helical" evidence="4">
    <location>
        <begin position="275"/>
        <end position="295"/>
    </location>
</feature>
<feature type="transmembrane region" description="Helical" evidence="4">
    <location>
        <begin position="348"/>
        <end position="369"/>
    </location>
</feature>
<proteinExistence type="predicted"/>
<dbReference type="EMBL" id="CACVKT020009029">
    <property type="protein sequence ID" value="CAC5419398.1"/>
    <property type="molecule type" value="Genomic_DNA"/>
</dbReference>
<dbReference type="GO" id="GO:0022857">
    <property type="term" value="F:transmembrane transporter activity"/>
    <property type="evidence" value="ECO:0007669"/>
    <property type="project" value="InterPro"/>
</dbReference>
<evidence type="ECO:0000256" key="2">
    <source>
        <dbReference type="ARBA" id="ARBA00022989"/>
    </source>
</evidence>
<sequence length="501" mass="55692">MCESVMNNTGSLLRRLKTEPEYRLRFLTFLCLVWSFFILGWILGQFGPSIFDLQYITNTDLEGASFYYMSHNVGYLIGSLISGVLIGRCDCNFLLFVTMCIYGISVFAIPWCFLSSIMLVAQAIRGLSGGLLDTVANSELLSLFGNQVSPYMQAMHFAFAGGGIASPLATAPFLTEQYDNGVNVSMINQSSLIMHTGNVHRDNISFHMNNITTVNRSTTFHTEKNSLIYIPYTISGVLAMSSSVSFLLAYIKSRRLAKRHTDEVNVDRNKRRLSFPVKLVILTIMSIIFLLYTAMEDTIGAYVATFCVEQMNMTKEEGSYVTAVFWTFFAFGRLSGIPISNIVKSIPLVGIYSFILMISFLLLSFSPMINSSITVWISNAVSGFAMSILFPTLFTWAEEDFLLVTGKIASLFIMTSTLGSIASPAALGYLIEEVSPMWYSYILLGESVGVIIFFVIAILLKKKLPQLIGNTDRSNTEIKIDADSSPERSVLMQNVPENKVS</sequence>
<dbReference type="OrthoDB" id="9626824at2759"/>
<feature type="transmembrane region" description="Helical" evidence="4">
    <location>
        <begin position="408"/>
        <end position="431"/>
    </location>
</feature>
<gene>
    <name evidence="5" type="ORF">MCOR_51741</name>
</gene>
<dbReference type="InterPro" id="IPR036259">
    <property type="entry name" value="MFS_trans_sf"/>
</dbReference>
<dbReference type="PANTHER" id="PTHR23121:SF9">
    <property type="entry name" value="SODIUM-DEPENDENT GLUCOSE TRANSPORTER 1"/>
    <property type="match status" value="1"/>
</dbReference>
<evidence type="ECO:0000256" key="3">
    <source>
        <dbReference type="ARBA" id="ARBA00023136"/>
    </source>
</evidence>
<dbReference type="Proteomes" id="UP000507470">
    <property type="component" value="Unassembled WGS sequence"/>
</dbReference>
<name>A0A6J8EGH3_MYTCO</name>
<evidence type="ECO:0000313" key="6">
    <source>
        <dbReference type="Proteomes" id="UP000507470"/>
    </source>
</evidence>
<keyword evidence="2 4" id="KW-1133">Transmembrane helix</keyword>
<evidence type="ECO:0000256" key="4">
    <source>
        <dbReference type="SAM" id="Phobius"/>
    </source>
</evidence>
<reference evidence="5 6" key="1">
    <citation type="submission" date="2020-06" db="EMBL/GenBank/DDBJ databases">
        <authorList>
            <person name="Li R."/>
            <person name="Bekaert M."/>
        </authorList>
    </citation>
    <scope>NUCLEOTIDE SEQUENCE [LARGE SCALE GENOMIC DNA]</scope>
    <source>
        <strain evidence="6">wild</strain>
    </source>
</reference>
<dbReference type="PANTHER" id="PTHR23121">
    <property type="entry name" value="SODIUM-DEPENDENT GLUCOSE TRANSPORTER 1"/>
    <property type="match status" value="1"/>
</dbReference>
<dbReference type="Gene3D" id="1.20.1250.20">
    <property type="entry name" value="MFS general substrate transporter like domains"/>
    <property type="match status" value="2"/>
</dbReference>
<feature type="transmembrane region" description="Helical" evidence="4">
    <location>
        <begin position="375"/>
        <end position="396"/>
    </location>
</feature>
<dbReference type="Pfam" id="PF07690">
    <property type="entry name" value="MFS_1"/>
    <property type="match status" value="1"/>
</dbReference>
<accession>A0A6J8EGH3</accession>
<feature type="transmembrane region" description="Helical" evidence="4">
    <location>
        <begin position="66"/>
        <end position="86"/>
    </location>
</feature>
<keyword evidence="6" id="KW-1185">Reference proteome</keyword>
<keyword evidence="3 4" id="KW-0472">Membrane</keyword>
<feature type="transmembrane region" description="Helical" evidence="4">
    <location>
        <begin position="437"/>
        <end position="460"/>
    </location>
</feature>
<dbReference type="AlphaFoldDB" id="A0A6J8EGH3"/>
<organism evidence="5 6">
    <name type="scientific">Mytilus coruscus</name>
    <name type="common">Sea mussel</name>
    <dbReference type="NCBI Taxonomy" id="42192"/>
    <lineage>
        <taxon>Eukaryota</taxon>
        <taxon>Metazoa</taxon>
        <taxon>Spiralia</taxon>
        <taxon>Lophotrochozoa</taxon>
        <taxon>Mollusca</taxon>
        <taxon>Bivalvia</taxon>
        <taxon>Autobranchia</taxon>
        <taxon>Pteriomorphia</taxon>
        <taxon>Mytilida</taxon>
        <taxon>Mytiloidea</taxon>
        <taxon>Mytilidae</taxon>
        <taxon>Mytilinae</taxon>
        <taxon>Mytilus</taxon>
    </lineage>
</organism>
<dbReference type="SUPFAM" id="SSF103473">
    <property type="entry name" value="MFS general substrate transporter"/>
    <property type="match status" value="1"/>
</dbReference>
<protein>
    <submittedName>
        <fullName evidence="5">NAGLT1</fullName>
    </submittedName>
</protein>
<keyword evidence="1 4" id="KW-0812">Transmembrane</keyword>
<feature type="transmembrane region" description="Helical" evidence="4">
    <location>
        <begin position="24"/>
        <end position="46"/>
    </location>
</feature>
<evidence type="ECO:0000256" key="1">
    <source>
        <dbReference type="ARBA" id="ARBA00022692"/>
    </source>
</evidence>
<dbReference type="InterPro" id="IPR011701">
    <property type="entry name" value="MFS"/>
</dbReference>
<evidence type="ECO:0000313" key="5">
    <source>
        <dbReference type="EMBL" id="CAC5419398.1"/>
    </source>
</evidence>
<feature type="transmembrane region" description="Helical" evidence="4">
    <location>
        <begin position="318"/>
        <end position="336"/>
    </location>
</feature>
<feature type="transmembrane region" description="Helical" evidence="4">
    <location>
        <begin position="93"/>
        <end position="124"/>
    </location>
</feature>